<gene>
    <name evidence="2" type="ORF">H9650_10520</name>
</gene>
<reference evidence="2 3" key="1">
    <citation type="submission" date="2020-08" db="EMBL/GenBank/DDBJ databases">
        <title>A Genomic Blueprint of the Chicken Gut Microbiome.</title>
        <authorList>
            <person name="Gilroy R."/>
            <person name="Ravi A."/>
            <person name="Getino M."/>
            <person name="Pursley I."/>
            <person name="Horton D.L."/>
            <person name="Alikhan N.-F."/>
            <person name="Baker D."/>
            <person name="Gharbi K."/>
            <person name="Hall N."/>
            <person name="Watson M."/>
            <person name="Adriaenssens E.M."/>
            <person name="Foster-Nyarko E."/>
            <person name="Jarju S."/>
            <person name="Secka A."/>
            <person name="Antonio M."/>
            <person name="Oren A."/>
            <person name="Chaudhuri R."/>
            <person name="La Ragione R.M."/>
            <person name="Hildebrand F."/>
            <person name="Pallen M.J."/>
        </authorList>
    </citation>
    <scope>NUCLEOTIDE SEQUENCE [LARGE SCALE GENOMIC DNA]</scope>
    <source>
        <strain evidence="2 3">Sa2BUA9</strain>
    </source>
</reference>
<accession>A0ABR8RA02</accession>
<dbReference type="PANTHER" id="PTHR33169">
    <property type="entry name" value="PADR-FAMILY TRANSCRIPTIONAL REGULATOR"/>
    <property type="match status" value="1"/>
</dbReference>
<dbReference type="PANTHER" id="PTHR33169:SF25">
    <property type="entry name" value="DNA-BINDING PROTEIN YIZB-RELATED"/>
    <property type="match status" value="1"/>
</dbReference>
<sequence length="117" mass="13365">MSENEVSADLIRGHIDTIILKILKRGDNYGYEIVKAISNDSNGDYILKEPSLYSSLKRLEKLGFINAYWGDQSQGGRRKYYTITKEGLSVYQENVMAWNRAKLLIDQLVLEGSEQSE</sequence>
<dbReference type="InterPro" id="IPR005149">
    <property type="entry name" value="Tscrpt_reg_PadR_N"/>
</dbReference>
<dbReference type="InterPro" id="IPR036390">
    <property type="entry name" value="WH_DNA-bd_sf"/>
</dbReference>
<organism evidence="2 3">
    <name type="scientific">Psychrobacillus faecigallinarum</name>
    <dbReference type="NCBI Taxonomy" id="2762235"/>
    <lineage>
        <taxon>Bacteria</taxon>
        <taxon>Bacillati</taxon>
        <taxon>Bacillota</taxon>
        <taxon>Bacilli</taxon>
        <taxon>Bacillales</taxon>
        <taxon>Bacillaceae</taxon>
        <taxon>Psychrobacillus</taxon>
    </lineage>
</organism>
<protein>
    <submittedName>
        <fullName evidence="2">PadR family transcriptional regulator</fullName>
    </submittedName>
</protein>
<proteinExistence type="predicted"/>
<dbReference type="RefSeq" id="WP_191697146.1">
    <property type="nucleotide sequence ID" value="NZ_JACSQO010000004.1"/>
</dbReference>
<keyword evidence="3" id="KW-1185">Reference proteome</keyword>
<dbReference type="InterPro" id="IPR052509">
    <property type="entry name" value="Metal_resp_DNA-bind_regulator"/>
</dbReference>
<dbReference type="Gene3D" id="1.10.10.10">
    <property type="entry name" value="Winged helix-like DNA-binding domain superfamily/Winged helix DNA-binding domain"/>
    <property type="match status" value="1"/>
</dbReference>
<evidence type="ECO:0000313" key="3">
    <source>
        <dbReference type="Proteomes" id="UP000640786"/>
    </source>
</evidence>
<comment type="caution">
    <text evidence="2">The sequence shown here is derived from an EMBL/GenBank/DDBJ whole genome shotgun (WGS) entry which is preliminary data.</text>
</comment>
<dbReference type="SUPFAM" id="SSF46785">
    <property type="entry name" value="Winged helix' DNA-binding domain"/>
    <property type="match status" value="1"/>
</dbReference>
<dbReference type="Proteomes" id="UP000640786">
    <property type="component" value="Unassembled WGS sequence"/>
</dbReference>
<name>A0ABR8RA02_9BACI</name>
<evidence type="ECO:0000313" key="2">
    <source>
        <dbReference type="EMBL" id="MBD7944549.1"/>
    </source>
</evidence>
<dbReference type="Pfam" id="PF03551">
    <property type="entry name" value="PadR"/>
    <property type="match status" value="1"/>
</dbReference>
<feature type="domain" description="Transcription regulator PadR N-terminal" evidence="1">
    <location>
        <begin position="19"/>
        <end position="91"/>
    </location>
</feature>
<dbReference type="InterPro" id="IPR036388">
    <property type="entry name" value="WH-like_DNA-bd_sf"/>
</dbReference>
<dbReference type="EMBL" id="JACSQO010000004">
    <property type="protein sequence ID" value="MBD7944549.1"/>
    <property type="molecule type" value="Genomic_DNA"/>
</dbReference>
<evidence type="ECO:0000259" key="1">
    <source>
        <dbReference type="Pfam" id="PF03551"/>
    </source>
</evidence>